<organism evidence="1 2">
    <name type="scientific">Microcystis aeruginosa PCC 9806</name>
    <dbReference type="NCBI Taxonomy" id="1160282"/>
    <lineage>
        <taxon>Bacteria</taxon>
        <taxon>Bacillati</taxon>
        <taxon>Cyanobacteriota</taxon>
        <taxon>Cyanophyceae</taxon>
        <taxon>Oscillatoriophycideae</taxon>
        <taxon>Chroococcales</taxon>
        <taxon>Microcystaceae</taxon>
        <taxon>Microcystis</taxon>
    </lineage>
</organism>
<name>I4H3N1_MICAE</name>
<dbReference type="Proteomes" id="UP000003273">
    <property type="component" value="Unassembled WGS sequence"/>
</dbReference>
<gene>
    <name evidence="1" type="ORF">MICAE_940015</name>
</gene>
<evidence type="ECO:0000313" key="1">
    <source>
        <dbReference type="EMBL" id="CCI16655.1"/>
    </source>
</evidence>
<evidence type="ECO:0008006" key="3">
    <source>
        <dbReference type="Google" id="ProtNLM"/>
    </source>
</evidence>
<dbReference type="HOGENOM" id="CLU_214426_0_0_3"/>
<dbReference type="AlphaFoldDB" id="I4H3N1"/>
<proteinExistence type="predicted"/>
<dbReference type="EMBL" id="CAIL01000305">
    <property type="protein sequence ID" value="CCI16655.1"/>
    <property type="molecule type" value="Genomic_DNA"/>
</dbReference>
<comment type="caution">
    <text evidence="1">The sequence shown here is derived from an EMBL/GenBank/DDBJ whole genome shotgun (WGS) entry which is preliminary data.</text>
</comment>
<protein>
    <recommendedName>
        <fullName evidence="3">Transposase</fullName>
    </recommendedName>
</protein>
<evidence type="ECO:0000313" key="2">
    <source>
        <dbReference type="Proteomes" id="UP000003273"/>
    </source>
</evidence>
<sequence length="39" mass="4544">MESTIKQIDRRLKISGAQWNERNVPQVLKLRCAYLNGTL</sequence>
<reference evidence="1 2" key="1">
    <citation type="submission" date="2012-04" db="EMBL/GenBank/DDBJ databases">
        <authorList>
            <person name="Genoscope - CEA"/>
        </authorList>
    </citation>
    <scope>NUCLEOTIDE SEQUENCE [LARGE SCALE GENOMIC DNA]</scope>
    <source>
        <strain evidence="1 2">9806</strain>
    </source>
</reference>
<accession>I4H3N1</accession>